<reference evidence="4" key="1">
    <citation type="submission" date="2014-03" db="EMBL/GenBank/DDBJ databases">
        <title>The Genome Sequence of Puccinia striiformis f. sp. tritici PST-78.</title>
        <authorList>
            <consortium name="The Broad Institute Genome Sequencing Platform"/>
            <person name="Cuomo C."/>
            <person name="Hulbert S."/>
            <person name="Chen X."/>
            <person name="Walker B."/>
            <person name="Young S.K."/>
            <person name="Zeng Q."/>
            <person name="Gargeya S."/>
            <person name="Fitzgerald M."/>
            <person name="Haas B."/>
            <person name="Abouelleil A."/>
            <person name="Alvarado L."/>
            <person name="Arachchi H.M."/>
            <person name="Berlin A.M."/>
            <person name="Chapman S.B."/>
            <person name="Goldberg J."/>
            <person name="Griggs A."/>
            <person name="Gujja S."/>
            <person name="Hansen M."/>
            <person name="Howarth C."/>
            <person name="Imamovic A."/>
            <person name="Larimer J."/>
            <person name="McCowan C."/>
            <person name="Montmayeur A."/>
            <person name="Murphy C."/>
            <person name="Neiman D."/>
            <person name="Pearson M."/>
            <person name="Priest M."/>
            <person name="Roberts A."/>
            <person name="Saif S."/>
            <person name="Shea T."/>
            <person name="Sisk P."/>
            <person name="Sykes S."/>
            <person name="Wortman J."/>
            <person name="Nusbaum C."/>
            <person name="Birren B."/>
        </authorList>
    </citation>
    <scope>NUCLEOTIDE SEQUENCE [LARGE SCALE GENOMIC DNA]</scope>
    <source>
        <strain evidence="4">race PST-78</strain>
    </source>
</reference>
<keyword evidence="2" id="KW-0732">Signal</keyword>
<evidence type="ECO:0000313" key="4">
    <source>
        <dbReference type="Proteomes" id="UP000054564"/>
    </source>
</evidence>
<proteinExistence type="predicted"/>
<evidence type="ECO:0000313" key="3">
    <source>
        <dbReference type="EMBL" id="KNE89285.1"/>
    </source>
</evidence>
<evidence type="ECO:0000256" key="1">
    <source>
        <dbReference type="SAM" id="MobiDB-lite"/>
    </source>
</evidence>
<keyword evidence="4" id="KW-1185">Reference proteome</keyword>
<accession>A0A0L0UQN9</accession>
<feature type="chain" id="PRO_5005548923" description="Secreted protein" evidence="2">
    <location>
        <begin position="25"/>
        <end position="109"/>
    </location>
</feature>
<feature type="region of interest" description="Disordered" evidence="1">
    <location>
        <begin position="80"/>
        <end position="109"/>
    </location>
</feature>
<sequence>MFNANYKTISALIVLCLGVQVTTSIVNDVHTISPVDDLPSTTPITDRLKTEQSYRQHWRCPNCRGSGEHSVNCRTPLWAGAESSDESGGYDSSDTDDTMSSSDGSGDEE</sequence>
<dbReference type="Proteomes" id="UP000054564">
    <property type="component" value="Unassembled WGS sequence"/>
</dbReference>
<feature type="compositionally biased region" description="Low complexity" evidence="1">
    <location>
        <begin position="86"/>
        <end position="109"/>
    </location>
</feature>
<protein>
    <recommendedName>
        <fullName evidence="5">Secreted protein</fullName>
    </recommendedName>
</protein>
<organism evidence="3 4">
    <name type="scientific">Puccinia striiformis f. sp. tritici PST-78</name>
    <dbReference type="NCBI Taxonomy" id="1165861"/>
    <lineage>
        <taxon>Eukaryota</taxon>
        <taxon>Fungi</taxon>
        <taxon>Dikarya</taxon>
        <taxon>Basidiomycota</taxon>
        <taxon>Pucciniomycotina</taxon>
        <taxon>Pucciniomycetes</taxon>
        <taxon>Pucciniales</taxon>
        <taxon>Pucciniaceae</taxon>
        <taxon>Puccinia</taxon>
    </lineage>
</organism>
<dbReference type="EMBL" id="AJIL01000410">
    <property type="protein sequence ID" value="KNE89285.1"/>
    <property type="molecule type" value="Genomic_DNA"/>
</dbReference>
<gene>
    <name evidence="3" type="ORF">PSTG_17255</name>
</gene>
<comment type="caution">
    <text evidence="3">The sequence shown here is derived from an EMBL/GenBank/DDBJ whole genome shotgun (WGS) entry which is preliminary data.</text>
</comment>
<evidence type="ECO:0008006" key="5">
    <source>
        <dbReference type="Google" id="ProtNLM"/>
    </source>
</evidence>
<dbReference type="AlphaFoldDB" id="A0A0L0UQN9"/>
<evidence type="ECO:0000256" key="2">
    <source>
        <dbReference type="SAM" id="SignalP"/>
    </source>
</evidence>
<name>A0A0L0UQN9_9BASI</name>
<feature type="signal peptide" evidence="2">
    <location>
        <begin position="1"/>
        <end position="24"/>
    </location>
</feature>